<reference evidence="1 2" key="1">
    <citation type="submission" date="2018-09" db="EMBL/GenBank/DDBJ databases">
        <title>Genomic investigation of the strawberry pathogen Phytophthora fragariae indicates pathogenicity is determined by transcriptional variation in three key races.</title>
        <authorList>
            <person name="Adams T.M."/>
            <person name="Armitage A.D."/>
            <person name="Sobczyk M.K."/>
            <person name="Bates H.J."/>
            <person name="Dunwell J.M."/>
            <person name="Nellist C.F."/>
            <person name="Harrison R.J."/>
        </authorList>
    </citation>
    <scope>NUCLEOTIDE SEQUENCE [LARGE SCALE GENOMIC DNA]</scope>
    <source>
        <strain evidence="1 2">NOV-77</strain>
    </source>
</reference>
<sequence length="63" mass="6819">RPAAAVSFERQAADVDYDAAFSPARHTAPDSPLRGFGADVTGLTQIKDARSAKQVESMKKIYH</sequence>
<organism evidence="1 2">
    <name type="scientific">Phytophthora fragariae</name>
    <dbReference type="NCBI Taxonomy" id="53985"/>
    <lineage>
        <taxon>Eukaryota</taxon>
        <taxon>Sar</taxon>
        <taxon>Stramenopiles</taxon>
        <taxon>Oomycota</taxon>
        <taxon>Peronosporomycetes</taxon>
        <taxon>Peronosporales</taxon>
        <taxon>Peronosporaceae</taxon>
        <taxon>Phytophthora</taxon>
    </lineage>
</organism>
<dbReference type="Proteomes" id="UP000486351">
    <property type="component" value="Unassembled WGS sequence"/>
</dbReference>
<protein>
    <submittedName>
        <fullName evidence="1">Uncharacterized protein</fullName>
    </submittedName>
</protein>
<proteinExistence type="predicted"/>
<gene>
    <name evidence="1" type="ORF">PF008_g33536</name>
</gene>
<comment type="caution">
    <text evidence="1">The sequence shown here is derived from an EMBL/GenBank/DDBJ whole genome shotgun (WGS) entry which is preliminary data.</text>
</comment>
<feature type="non-terminal residue" evidence="1">
    <location>
        <position position="1"/>
    </location>
</feature>
<dbReference type="AlphaFoldDB" id="A0A6G0PWR2"/>
<evidence type="ECO:0000313" key="2">
    <source>
        <dbReference type="Proteomes" id="UP000486351"/>
    </source>
</evidence>
<evidence type="ECO:0000313" key="1">
    <source>
        <dbReference type="EMBL" id="KAE9258744.1"/>
    </source>
</evidence>
<dbReference type="EMBL" id="QXFY01013086">
    <property type="protein sequence ID" value="KAE9258744.1"/>
    <property type="molecule type" value="Genomic_DNA"/>
</dbReference>
<accession>A0A6G0PWR2</accession>
<name>A0A6G0PWR2_9STRA</name>